<dbReference type="OrthoDB" id="443402at2759"/>
<proteinExistence type="predicted"/>
<dbReference type="Gene3D" id="3.40.50.300">
    <property type="entry name" value="P-loop containing nucleotide triphosphate hydrolases"/>
    <property type="match status" value="1"/>
</dbReference>
<keyword evidence="4" id="KW-1185">Reference proteome</keyword>
<evidence type="ECO:0000313" key="3">
    <source>
        <dbReference type="EMBL" id="RPA71205.1"/>
    </source>
</evidence>
<dbReference type="Proteomes" id="UP000275078">
    <property type="component" value="Unassembled WGS sequence"/>
</dbReference>
<dbReference type="Pfam" id="PF24883">
    <property type="entry name" value="NPHP3_N"/>
    <property type="match status" value="1"/>
</dbReference>
<dbReference type="SUPFAM" id="SSF52540">
    <property type="entry name" value="P-loop containing nucleoside triphosphate hydrolases"/>
    <property type="match status" value="2"/>
</dbReference>
<sequence>MLTLFDEQRKLQSKVAIQLRETQKSATQQAETLQDSLNAVRRDVLNITLEVHRSLTAQDRAPALVQAVETQKVSRLAELVRKLDYPRHVLQSLKFSSMESRDDQIERAYEGTSDWLKKCQNFLKWLEVGDGIFWISGKPGSGKSTLMKHILKQEETANALRKWVNTDNSTLIVAQHFFWISGDQMQQSIEGLYRTLLHQILGKAPDLVSVVCPAHAQLTGNDSLPVCNWDLEKLEKALQAISDVSSLGTSKIGPFKLCLFIDGLDEYHEAGMDDCDIGIVRVIERLVQTSRALKVCVSSRPWTVFQRAFERRTFRSGDVELSGKLNVEDFTKTDMEKFAWEQIVAVIPEVTGSRQDVQWKSLSKDIAARSEGVWIWTRFVVKSM</sequence>
<dbReference type="InterPro" id="IPR027417">
    <property type="entry name" value="P-loop_NTPase"/>
</dbReference>
<dbReference type="PANTHER" id="PTHR10039:SF5">
    <property type="entry name" value="NACHT DOMAIN-CONTAINING PROTEIN"/>
    <property type="match status" value="1"/>
</dbReference>
<accession>A0A3N4H943</accession>
<keyword evidence="1" id="KW-0677">Repeat</keyword>
<name>A0A3N4H943_ASCIM</name>
<feature type="non-terminal residue" evidence="3">
    <location>
        <position position="384"/>
    </location>
</feature>
<evidence type="ECO:0000256" key="1">
    <source>
        <dbReference type="ARBA" id="ARBA00022737"/>
    </source>
</evidence>
<dbReference type="PANTHER" id="PTHR10039">
    <property type="entry name" value="AMELOGENIN"/>
    <property type="match status" value="1"/>
</dbReference>
<dbReference type="AlphaFoldDB" id="A0A3N4H943"/>
<protein>
    <recommendedName>
        <fullName evidence="2">Nephrocystin 3-like N-terminal domain-containing protein</fullName>
    </recommendedName>
</protein>
<dbReference type="EMBL" id="ML119958">
    <property type="protein sequence ID" value="RPA71205.1"/>
    <property type="molecule type" value="Genomic_DNA"/>
</dbReference>
<dbReference type="STRING" id="1160509.A0A3N4H943"/>
<evidence type="ECO:0000313" key="4">
    <source>
        <dbReference type="Proteomes" id="UP000275078"/>
    </source>
</evidence>
<feature type="domain" description="Nephrocystin 3-like N-terminal" evidence="2">
    <location>
        <begin position="111"/>
        <end position="300"/>
    </location>
</feature>
<organism evidence="3 4">
    <name type="scientific">Ascobolus immersus RN42</name>
    <dbReference type="NCBI Taxonomy" id="1160509"/>
    <lineage>
        <taxon>Eukaryota</taxon>
        <taxon>Fungi</taxon>
        <taxon>Dikarya</taxon>
        <taxon>Ascomycota</taxon>
        <taxon>Pezizomycotina</taxon>
        <taxon>Pezizomycetes</taxon>
        <taxon>Pezizales</taxon>
        <taxon>Ascobolaceae</taxon>
        <taxon>Ascobolus</taxon>
    </lineage>
</organism>
<gene>
    <name evidence="3" type="ORF">BJ508DRAFT_218310</name>
</gene>
<reference evidence="3 4" key="1">
    <citation type="journal article" date="2018" name="Nat. Ecol. Evol.">
        <title>Pezizomycetes genomes reveal the molecular basis of ectomycorrhizal truffle lifestyle.</title>
        <authorList>
            <person name="Murat C."/>
            <person name="Payen T."/>
            <person name="Noel B."/>
            <person name="Kuo A."/>
            <person name="Morin E."/>
            <person name="Chen J."/>
            <person name="Kohler A."/>
            <person name="Krizsan K."/>
            <person name="Balestrini R."/>
            <person name="Da Silva C."/>
            <person name="Montanini B."/>
            <person name="Hainaut M."/>
            <person name="Levati E."/>
            <person name="Barry K.W."/>
            <person name="Belfiori B."/>
            <person name="Cichocki N."/>
            <person name="Clum A."/>
            <person name="Dockter R.B."/>
            <person name="Fauchery L."/>
            <person name="Guy J."/>
            <person name="Iotti M."/>
            <person name="Le Tacon F."/>
            <person name="Lindquist E.A."/>
            <person name="Lipzen A."/>
            <person name="Malagnac F."/>
            <person name="Mello A."/>
            <person name="Molinier V."/>
            <person name="Miyauchi S."/>
            <person name="Poulain J."/>
            <person name="Riccioni C."/>
            <person name="Rubini A."/>
            <person name="Sitrit Y."/>
            <person name="Splivallo R."/>
            <person name="Traeger S."/>
            <person name="Wang M."/>
            <person name="Zifcakova L."/>
            <person name="Wipf D."/>
            <person name="Zambonelli A."/>
            <person name="Paolocci F."/>
            <person name="Nowrousian M."/>
            <person name="Ottonello S."/>
            <person name="Baldrian P."/>
            <person name="Spatafora J.W."/>
            <person name="Henrissat B."/>
            <person name="Nagy L.G."/>
            <person name="Aury J.M."/>
            <person name="Wincker P."/>
            <person name="Grigoriev I.V."/>
            <person name="Bonfante P."/>
            <person name="Martin F.M."/>
        </authorList>
    </citation>
    <scope>NUCLEOTIDE SEQUENCE [LARGE SCALE GENOMIC DNA]</scope>
    <source>
        <strain evidence="3 4">RN42</strain>
    </source>
</reference>
<dbReference type="InterPro" id="IPR056884">
    <property type="entry name" value="NPHP3-like_N"/>
</dbReference>
<evidence type="ECO:0000259" key="2">
    <source>
        <dbReference type="Pfam" id="PF24883"/>
    </source>
</evidence>